<dbReference type="GO" id="GO:0032588">
    <property type="term" value="C:trans-Golgi network membrane"/>
    <property type="evidence" value="ECO:0007669"/>
    <property type="project" value="TreeGrafter"/>
</dbReference>
<dbReference type="Pfam" id="PF04144">
    <property type="entry name" value="SCAMP"/>
    <property type="match status" value="1"/>
</dbReference>
<evidence type="ECO:0000256" key="4">
    <source>
        <dbReference type="ARBA" id="ARBA00023136"/>
    </source>
</evidence>
<dbReference type="InterPro" id="IPR007273">
    <property type="entry name" value="SCAMP"/>
</dbReference>
<keyword evidence="4 5" id="KW-0472">Membrane</keyword>
<dbReference type="Proteomes" id="UP000749559">
    <property type="component" value="Unassembled WGS sequence"/>
</dbReference>
<dbReference type="AlphaFoldDB" id="A0A8J1TVP5"/>
<feature type="compositionally biased region" description="Polar residues" evidence="7">
    <location>
        <begin position="22"/>
        <end position="50"/>
    </location>
</feature>
<comment type="similarity">
    <text evidence="5">Belongs to the SCAMP family.</text>
</comment>
<keyword evidence="6" id="KW-0175">Coiled coil</keyword>
<dbReference type="EMBL" id="CAIIXF020000010">
    <property type="protein sequence ID" value="CAH1796713.1"/>
    <property type="molecule type" value="Genomic_DNA"/>
</dbReference>
<dbReference type="OrthoDB" id="242866at2759"/>
<feature type="transmembrane region" description="Helical" evidence="5">
    <location>
        <begin position="155"/>
        <end position="178"/>
    </location>
</feature>
<comment type="caution">
    <text evidence="8">The sequence shown here is derived from an EMBL/GenBank/DDBJ whole genome shotgun (WGS) entry which is preliminary data.</text>
</comment>
<dbReference type="PANTHER" id="PTHR10687">
    <property type="entry name" value="SECRETORY CARRIER-ASSOCIATED MEMBRANE PROTEIN SCAMP"/>
    <property type="match status" value="1"/>
</dbReference>
<feature type="transmembrane region" description="Helical" evidence="5">
    <location>
        <begin position="266"/>
        <end position="290"/>
    </location>
</feature>
<feature type="transmembrane region" description="Helical" evidence="5">
    <location>
        <begin position="190"/>
        <end position="210"/>
    </location>
</feature>
<accession>A0A8J1TVP5</accession>
<keyword evidence="9" id="KW-1185">Reference proteome</keyword>
<feature type="transmembrane region" description="Helical" evidence="5">
    <location>
        <begin position="222"/>
        <end position="246"/>
    </location>
</feature>
<evidence type="ECO:0000256" key="7">
    <source>
        <dbReference type="SAM" id="MobiDB-lite"/>
    </source>
</evidence>
<evidence type="ECO:0000256" key="2">
    <source>
        <dbReference type="ARBA" id="ARBA00022692"/>
    </source>
</evidence>
<keyword evidence="3 5" id="KW-1133">Transmembrane helix</keyword>
<evidence type="ECO:0000256" key="5">
    <source>
        <dbReference type="RuleBase" id="RU363122"/>
    </source>
</evidence>
<evidence type="ECO:0000256" key="6">
    <source>
        <dbReference type="SAM" id="Coils"/>
    </source>
</evidence>
<keyword evidence="2 5" id="KW-0812">Transmembrane</keyword>
<evidence type="ECO:0000256" key="3">
    <source>
        <dbReference type="ARBA" id="ARBA00022989"/>
    </source>
</evidence>
<evidence type="ECO:0000256" key="1">
    <source>
        <dbReference type="ARBA" id="ARBA00004141"/>
    </source>
</evidence>
<evidence type="ECO:0000313" key="8">
    <source>
        <dbReference type="EMBL" id="CAH1796713.1"/>
    </source>
</evidence>
<gene>
    <name evidence="8" type="ORF">OFUS_LOCUS21095</name>
</gene>
<organism evidence="8 9">
    <name type="scientific">Owenia fusiformis</name>
    <name type="common">Polychaete worm</name>
    <dbReference type="NCBI Taxonomy" id="6347"/>
    <lineage>
        <taxon>Eukaryota</taxon>
        <taxon>Metazoa</taxon>
        <taxon>Spiralia</taxon>
        <taxon>Lophotrochozoa</taxon>
        <taxon>Annelida</taxon>
        <taxon>Polychaeta</taxon>
        <taxon>Sedentaria</taxon>
        <taxon>Canalipalpata</taxon>
        <taxon>Sabellida</taxon>
        <taxon>Oweniida</taxon>
        <taxon>Oweniidae</taxon>
        <taxon>Owenia</taxon>
    </lineage>
</organism>
<feature type="region of interest" description="Disordered" evidence="7">
    <location>
        <begin position="1"/>
        <end position="82"/>
    </location>
</feature>
<dbReference type="GO" id="GO:0015031">
    <property type="term" value="P:protein transport"/>
    <property type="evidence" value="ECO:0007669"/>
    <property type="project" value="InterPro"/>
</dbReference>
<name>A0A8J1TVP5_OWEFU</name>
<protein>
    <recommendedName>
        <fullName evidence="5">Secretory carrier-associated membrane protein</fullName>
        <shortName evidence="5">Secretory carrier membrane protein</shortName>
    </recommendedName>
</protein>
<comment type="subcellular location">
    <subcellularLocation>
        <location evidence="1 5">Membrane</location>
        <topology evidence="1 5">Multi-pass membrane protein</topology>
    </subcellularLocation>
</comment>
<dbReference type="PANTHER" id="PTHR10687:SF2">
    <property type="entry name" value="SECRETORY CARRIER-ASSOCIATED MEMBRANE PROTEIN"/>
    <property type="match status" value="1"/>
</dbReference>
<sequence>MSDFEQNPFADPTTANPFADPSVQSATRTQAPQNAEFNPFAAQNTTQVAGATQPAAARPPNPQPAVMQPTEAPPAYTASPAQNVNTDDLQKRQEELERKAAELQRKEQEMRAGTYNARQNNWPPLPKFFPIGPCFYQDFEVDIPAEFQRIVKTIYYLWGFYTIVLMLNLLGSLAYFIAAPAERKSSAGTQFGMSILFLILFTPCAFICWYRPVYKAFRSDSSFNFFMFFFVFFFQFCVNVIQAVGIDGWGYCGWIVGLGMVGTNPAVGAIMLIIALFFTLTAVAVMVLLIRVHRLYRNTGASFEKAQAEFASGVMSNKNVQNAAATAATSAVRNSMQPQGDNKY</sequence>
<evidence type="ECO:0000313" key="9">
    <source>
        <dbReference type="Proteomes" id="UP000749559"/>
    </source>
</evidence>
<proteinExistence type="inferred from homology"/>
<keyword evidence="5" id="KW-0813">Transport</keyword>
<dbReference type="GO" id="GO:0055038">
    <property type="term" value="C:recycling endosome membrane"/>
    <property type="evidence" value="ECO:0007669"/>
    <property type="project" value="TreeGrafter"/>
</dbReference>
<reference evidence="8" key="1">
    <citation type="submission" date="2022-03" db="EMBL/GenBank/DDBJ databases">
        <authorList>
            <person name="Martin C."/>
        </authorList>
    </citation>
    <scope>NUCLEOTIDE SEQUENCE</scope>
</reference>
<feature type="coiled-coil region" evidence="6">
    <location>
        <begin position="86"/>
        <end position="113"/>
    </location>
</feature>